<dbReference type="RefSeq" id="WP_191908496.1">
    <property type="nucleotide sequence ID" value="NZ_CP042906.1"/>
</dbReference>
<dbReference type="InterPro" id="IPR045851">
    <property type="entry name" value="AMP-bd_C_sf"/>
</dbReference>
<feature type="domain" description="AMP-dependent synthetase/ligase" evidence="1">
    <location>
        <begin position="110"/>
        <end position="285"/>
    </location>
</feature>
<dbReference type="InterPro" id="IPR050237">
    <property type="entry name" value="ATP-dep_AMP-bd_enzyme"/>
</dbReference>
<dbReference type="Gene3D" id="3.30.300.30">
    <property type="match status" value="1"/>
</dbReference>
<dbReference type="EMBL" id="CP042906">
    <property type="protein sequence ID" value="QEX16491.1"/>
    <property type="molecule type" value="Genomic_DNA"/>
</dbReference>
<dbReference type="AlphaFoldDB" id="A0A5J6MHC4"/>
<evidence type="ECO:0000259" key="1">
    <source>
        <dbReference type="Pfam" id="PF00501"/>
    </source>
</evidence>
<reference evidence="2 3" key="1">
    <citation type="submission" date="2019-08" db="EMBL/GenBank/DDBJ databases">
        <title>Hyperibacter terrae gen. nov., sp. nov. and Hyperibacter viscosus sp. nov., two new members in the family Rhodospirillaceae isolated from the rhizosphere of Hypericum perforatum.</title>
        <authorList>
            <person name="Noviana Z."/>
        </authorList>
    </citation>
    <scope>NUCLEOTIDE SEQUENCE [LARGE SCALE GENOMIC DNA]</scope>
    <source>
        <strain evidence="2 3">R5913</strain>
    </source>
</reference>
<dbReference type="InterPro" id="IPR042099">
    <property type="entry name" value="ANL_N_sf"/>
</dbReference>
<dbReference type="InterPro" id="IPR000873">
    <property type="entry name" value="AMP-dep_synth/lig_dom"/>
</dbReference>
<dbReference type="Proteomes" id="UP000326202">
    <property type="component" value="Chromosome"/>
</dbReference>
<dbReference type="PANTHER" id="PTHR43767:SF1">
    <property type="entry name" value="NONRIBOSOMAL PEPTIDE SYNTHASE PES1 (EUROFUNG)-RELATED"/>
    <property type="match status" value="1"/>
</dbReference>
<dbReference type="PANTHER" id="PTHR43767">
    <property type="entry name" value="LONG-CHAIN-FATTY-ACID--COA LIGASE"/>
    <property type="match status" value="1"/>
</dbReference>
<evidence type="ECO:0000313" key="3">
    <source>
        <dbReference type="Proteomes" id="UP000326202"/>
    </source>
</evidence>
<protein>
    <submittedName>
        <fullName evidence="2">AMP-fatty acid ligase</fullName>
    </submittedName>
</protein>
<evidence type="ECO:0000313" key="2">
    <source>
        <dbReference type="EMBL" id="QEX16491.1"/>
    </source>
</evidence>
<dbReference type="Gene3D" id="3.40.50.12780">
    <property type="entry name" value="N-terminal domain of ligase-like"/>
    <property type="match status" value="1"/>
</dbReference>
<dbReference type="SUPFAM" id="SSF56801">
    <property type="entry name" value="Acetyl-CoA synthetase-like"/>
    <property type="match status" value="1"/>
</dbReference>
<gene>
    <name evidence="2" type="ORF">FRZ44_17850</name>
</gene>
<sequence>MKTLLLSQLLSERRQDRDPVARRGGEAISYARFAAEAAGLAAEAQASGWRRAALLAQDSYRFALGLFGLMHGGCEVVLPPNHQPGTIEAMRGGFDLVVDDARLSEVRPREDRLDPLDAENCALAFFTSGSTGMPKRILKSLAMFEREAQTLNALWGGEDGGEVFATVPHQHVYGLSFKIMAPLAAGRPFHAETPEVWETLLAGLTSNAVIVSSPAHLGRMAGLSALPADRRPSRVFSAGAPLSTEAAHEARRVLGVLPTEIFGSTETGAIATRQQESGEAPWRLLPGLGMRTDRNGRLSLLTPFVGDEWIETADLVAPVGDGFRLLGRADRVVKIEGRRVDLNAMEEALVKLPEVAAAVVIWLPGEDGRLGAAIVPSAEGRAQMARLGKFRFGRLLRAGLADKLEPASAPRLWRFVEALPSAELGKRRDRDILELFTDAQ</sequence>
<accession>A0A5J6MHC4</accession>
<organism evidence="2 3">
    <name type="scientific">Hypericibacter terrae</name>
    <dbReference type="NCBI Taxonomy" id="2602015"/>
    <lineage>
        <taxon>Bacteria</taxon>
        <taxon>Pseudomonadati</taxon>
        <taxon>Pseudomonadota</taxon>
        <taxon>Alphaproteobacteria</taxon>
        <taxon>Rhodospirillales</taxon>
        <taxon>Dongiaceae</taxon>
        <taxon>Hypericibacter</taxon>
    </lineage>
</organism>
<name>A0A5J6MHC4_9PROT</name>
<dbReference type="GO" id="GO:0016878">
    <property type="term" value="F:acid-thiol ligase activity"/>
    <property type="evidence" value="ECO:0007669"/>
    <property type="project" value="UniProtKB-ARBA"/>
</dbReference>
<keyword evidence="3" id="KW-1185">Reference proteome</keyword>
<keyword evidence="2" id="KW-0436">Ligase</keyword>
<proteinExistence type="predicted"/>
<dbReference type="KEGG" id="htq:FRZ44_17850"/>
<dbReference type="Pfam" id="PF00501">
    <property type="entry name" value="AMP-binding"/>
    <property type="match status" value="1"/>
</dbReference>